<keyword evidence="2" id="KW-1185">Reference proteome</keyword>
<reference evidence="1 2" key="1">
    <citation type="journal article" date="2018" name="Front. Plant Sci.">
        <title>Red Clover (Trifolium pratense) and Zigzag Clover (T. medium) - A Picture of Genomic Similarities and Differences.</title>
        <authorList>
            <person name="Dluhosova J."/>
            <person name="Istvanek J."/>
            <person name="Nedelnik J."/>
            <person name="Repkova J."/>
        </authorList>
    </citation>
    <scope>NUCLEOTIDE SEQUENCE [LARGE SCALE GENOMIC DNA]</scope>
    <source>
        <strain evidence="2">cv. 10/8</strain>
        <tissue evidence="1">Leaf</tissue>
    </source>
</reference>
<dbReference type="AlphaFoldDB" id="A0A392W0C5"/>
<name>A0A392W0C5_9FABA</name>
<dbReference type="EMBL" id="LXQA011341690">
    <property type="protein sequence ID" value="MCI93886.1"/>
    <property type="molecule type" value="Genomic_DNA"/>
</dbReference>
<comment type="caution">
    <text evidence="1">The sequence shown here is derived from an EMBL/GenBank/DDBJ whole genome shotgun (WGS) entry which is preliminary data.</text>
</comment>
<organism evidence="1 2">
    <name type="scientific">Trifolium medium</name>
    <dbReference type="NCBI Taxonomy" id="97028"/>
    <lineage>
        <taxon>Eukaryota</taxon>
        <taxon>Viridiplantae</taxon>
        <taxon>Streptophyta</taxon>
        <taxon>Embryophyta</taxon>
        <taxon>Tracheophyta</taxon>
        <taxon>Spermatophyta</taxon>
        <taxon>Magnoliopsida</taxon>
        <taxon>eudicotyledons</taxon>
        <taxon>Gunneridae</taxon>
        <taxon>Pentapetalae</taxon>
        <taxon>rosids</taxon>
        <taxon>fabids</taxon>
        <taxon>Fabales</taxon>
        <taxon>Fabaceae</taxon>
        <taxon>Papilionoideae</taxon>
        <taxon>50 kb inversion clade</taxon>
        <taxon>NPAAA clade</taxon>
        <taxon>Hologalegina</taxon>
        <taxon>IRL clade</taxon>
        <taxon>Trifolieae</taxon>
        <taxon>Trifolium</taxon>
    </lineage>
</organism>
<protein>
    <submittedName>
        <fullName evidence="1">Uncharacterized protein</fullName>
    </submittedName>
</protein>
<feature type="non-terminal residue" evidence="1">
    <location>
        <position position="18"/>
    </location>
</feature>
<proteinExistence type="predicted"/>
<evidence type="ECO:0000313" key="2">
    <source>
        <dbReference type="Proteomes" id="UP000265520"/>
    </source>
</evidence>
<accession>A0A392W0C5</accession>
<sequence length="18" mass="2088">MRNLELEEKRLGASISNQ</sequence>
<evidence type="ECO:0000313" key="1">
    <source>
        <dbReference type="EMBL" id="MCI93886.1"/>
    </source>
</evidence>
<dbReference type="Proteomes" id="UP000265520">
    <property type="component" value="Unassembled WGS sequence"/>
</dbReference>